<feature type="region of interest" description="Disordered" evidence="3">
    <location>
        <begin position="637"/>
        <end position="662"/>
    </location>
</feature>
<comment type="subcellular location">
    <subcellularLocation>
        <location evidence="1">Nucleus</location>
    </subcellularLocation>
</comment>
<dbReference type="STRING" id="984486.A0A1E3QWX8"/>
<name>A0A1E3QWX8_9ASCO</name>
<dbReference type="EMBL" id="KV454427">
    <property type="protein sequence ID" value="ODQ82150.1"/>
    <property type="molecule type" value="Genomic_DNA"/>
</dbReference>
<dbReference type="PANTHER" id="PTHR31001:SF88">
    <property type="entry name" value="TRANSCRIPTION FACTOR PDR3"/>
    <property type="match status" value="1"/>
</dbReference>
<evidence type="ECO:0000259" key="4">
    <source>
        <dbReference type="PROSITE" id="PS50048"/>
    </source>
</evidence>
<gene>
    <name evidence="5" type="ORF">BABINDRAFT_165638</name>
</gene>
<proteinExistence type="predicted"/>
<keyword evidence="6" id="KW-1185">Reference proteome</keyword>
<dbReference type="SMART" id="SM00066">
    <property type="entry name" value="GAL4"/>
    <property type="match status" value="1"/>
</dbReference>
<dbReference type="OrthoDB" id="435881at2759"/>
<dbReference type="InterPro" id="IPR050613">
    <property type="entry name" value="Sec_Metabolite_Reg"/>
</dbReference>
<evidence type="ECO:0000313" key="5">
    <source>
        <dbReference type="EMBL" id="ODQ82150.1"/>
    </source>
</evidence>
<dbReference type="GO" id="GO:0000981">
    <property type="term" value="F:DNA-binding transcription factor activity, RNA polymerase II-specific"/>
    <property type="evidence" value="ECO:0007669"/>
    <property type="project" value="InterPro"/>
</dbReference>
<dbReference type="CDD" id="cd12148">
    <property type="entry name" value="fungal_TF_MHR"/>
    <property type="match status" value="1"/>
</dbReference>
<evidence type="ECO:0000313" key="6">
    <source>
        <dbReference type="Proteomes" id="UP000094336"/>
    </source>
</evidence>
<protein>
    <recommendedName>
        <fullName evidence="4">Zn(2)-C6 fungal-type domain-containing protein</fullName>
    </recommendedName>
</protein>
<dbReference type="AlphaFoldDB" id="A0A1E3QWX8"/>
<dbReference type="SUPFAM" id="SSF57701">
    <property type="entry name" value="Zn2/Cys6 DNA-binding domain"/>
    <property type="match status" value="1"/>
</dbReference>
<dbReference type="InterPro" id="IPR036864">
    <property type="entry name" value="Zn2-C6_fun-type_DNA-bd_sf"/>
</dbReference>
<accession>A0A1E3QWX8</accession>
<dbReference type="PANTHER" id="PTHR31001">
    <property type="entry name" value="UNCHARACTERIZED TRANSCRIPTIONAL REGULATORY PROTEIN"/>
    <property type="match status" value="1"/>
</dbReference>
<feature type="region of interest" description="Disordered" evidence="3">
    <location>
        <begin position="57"/>
        <end position="85"/>
    </location>
</feature>
<dbReference type="GO" id="GO:0008270">
    <property type="term" value="F:zinc ion binding"/>
    <property type="evidence" value="ECO:0007669"/>
    <property type="project" value="InterPro"/>
</dbReference>
<dbReference type="PROSITE" id="PS50048">
    <property type="entry name" value="ZN2_CY6_FUNGAL_2"/>
    <property type="match status" value="1"/>
</dbReference>
<evidence type="ECO:0000256" key="3">
    <source>
        <dbReference type="SAM" id="MobiDB-lite"/>
    </source>
</evidence>
<evidence type="ECO:0000256" key="2">
    <source>
        <dbReference type="ARBA" id="ARBA00023242"/>
    </source>
</evidence>
<dbReference type="GO" id="GO:0005634">
    <property type="term" value="C:nucleus"/>
    <property type="evidence" value="ECO:0007669"/>
    <property type="project" value="UniProtKB-SubCell"/>
</dbReference>
<dbReference type="GeneID" id="30148208"/>
<keyword evidence="2" id="KW-0539">Nucleus</keyword>
<dbReference type="PROSITE" id="PS00463">
    <property type="entry name" value="ZN2_CY6_FUNGAL_1"/>
    <property type="match status" value="1"/>
</dbReference>
<dbReference type="InterPro" id="IPR001138">
    <property type="entry name" value="Zn2Cys6_DnaBD"/>
</dbReference>
<feature type="compositionally biased region" description="Polar residues" evidence="3">
    <location>
        <begin position="648"/>
        <end position="662"/>
    </location>
</feature>
<reference evidence="6" key="1">
    <citation type="submission" date="2016-05" db="EMBL/GenBank/DDBJ databases">
        <title>Comparative genomics of biotechnologically important yeasts.</title>
        <authorList>
            <consortium name="DOE Joint Genome Institute"/>
            <person name="Riley R."/>
            <person name="Haridas S."/>
            <person name="Wolfe K.H."/>
            <person name="Lopes M.R."/>
            <person name="Hittinger C.T."/>
            <person name="Goker M."/>
            <person name="Salamov A."/>
            <person name="Wisecaver J."/>
            <person name="Long T.M."/>
            <person name="Aerts A.L."/>
            <person name="Barry K."/>
            <person name="Choi C."/>
            <person name="Clum A."/>
            <person name="Coughlan A.Y."/>
            <person name="Deshpande S."/>
            <person name="Douglass A.P."/>
            <person name="Hanson S.J."/>
            <person name="Klenk H.-P."/>
            <person name="Labutti K."/>
            <person name="Lapidus A."/>
            <person name="Lindquist E."/>
            <person name="Lipzen A."/>
            <person name="Meier-Kolthoff J.P."/>
            <person name="Ohm R.A."/>
            <person name="Otillar R.P."/>
            <person name="Pangilinan J."/>
            <person name="Peng Y."/>
            <person name="Rokas A."/>
            <person name="Rosa C.A."/>
            <person name="Scheuner C."/>
            <person name="Sibirny A.A."/>
            <person name="Slot J.C."/>
            <person name="Stielow J.B."/>
            <person name="Sun H."/>
            <person name="Kurtzman C.P."/>
            <person name="Blackwell M."/>
            <person name="Grigoriev I.V."/>
            <person name="Jeffries T.W."/>
        </authorList>
    </citation>
    <scope>NUCLEOTIDE SEQUENCE [LARGE SCALE GENOMIC DNA]</scope>
    <source>
        <strain evidence="6">NRRL Y-12698</strain>
    </source>
</reference>
<dbReference type="RefSeq" id="XP_018987478.1">
    <property type="nucleotide sequence ID" value="XM_019130355.1"/>
</dbReference>
<dbReference type="Proteomes" id="UP000094336">
    <property type="component" value="Unassembled WGS sequence"/>
</dbReference>
<dbReference type="Gene3D" id="4.10.240.10">
    <property type="entry name" value="Zn(2)-C6 fungal-type DNA-binding domain"/>
    <property type="match status" value="1"/>
</dbReference>
<evidence type="ECO:0000256" key="1">
    <source>
        <dbReference type="ARBA" id="ARBA00004123"/>
    </source>
</evidence>
<sequence length="662" mass="75762">MTQVSRISCVECRRRKIKCNKLNPCNQCIKRDIMCDYPKKFRRIDIDRLDHMVMEEGSGDAGEYDSEDTGEYASSSGQKTSPHSLQVMLSGPADRDERLVLLRKIKDLEKVIHSLDQNSHDVNDPTINCYQGKYYGPTSAISMLSDFASTLGPKAFIFEKNPNFRAGGRKLEVRNFDTPSKNNTSISSLKKLIPNFHFDKQENRQIIGRLVQRFFQFDCSIFFDQQHVMNLVTEQLIRTDEEFMVVLMILLTAINRGGSDALEDPCGADELREYEKFIPSLISDFNVLKKKSLLSVSVIMAELLLFEFYFYTLRLEIAWATLFNIISSCYSLGLHIFTDDSRRMSVWWAVNFYESLLCLMLGRPNPVSAELLAYHSKQVGASDRLRWRVDITMLGKESNALLLHSMQEVDYAKVQALSARYDEAILHVKAYVAAKPQDWLRRTDLVLLLTNQAKLHQPFMRKQTESKARIFPLVADCIDQVKAILSSRAAAFSNKHFRSICPFGDCYFFQSLAVLFTYLSYTKCVTPDVLQFQKELNYVVHELGEKWMHKIVYIALVVNESITNNLNEEYFSKANEQPHLVPWYNVNYNDQFFLQLPETARLFGEMDEKVVSYVTDSICDQSVGTWATPSGFGSRHSMKPTAAVPPNQAGNDTSTSIPPVSY</sequence>
<organism evidence="5 6">
    <name type="scientific">Babjeviella inositovora NRRL Y-12698</name>
    <dbReference type="NCBI Taxonomy" id="984486"/>
    <lineage>
        <taxon>Eukaryota</taxon>
        <taxon>Fungi</taxon>
        <taxon>Dikarya</taxon>
        <taxon>Ascomycota</taxon>
        <taxon>Saccharomycotina</taxon>
        <taxon>Pichiomycetes</taxon>
        <taxon>Serinales incertae sedis</taxon>
        <taxon>Babjeviella</taxon>
    </lineage>
</organism>
<feature type="compositionally biased region" description="Polar residues" evidence="3">
    <location>
        <begin position="72"/>
        <end position="84"/>
    </location>
</feature>
<dbReference type="Pfam" id="PF00172">
    <property type="entry name" value="Zn_clus"/>
    <property type="match status" value="1"/>
</dbReference>
<feature type="domain" description="Zn(2)-C6 fungal-type" evidence="4">
    <location>
        <begin position="8"/>
        <end position="37"/>
    </location>
</feature>
<dbReference type="CDD" id="cd00067">
    <property type="entry name" value="GAL4"/>
    <property type="match status" value="1"/>
</dbReference>